<evidence type="ECO:0000313" key="2">
    <source>
        <dbReference type="EMBL" id="KAK6542098.1"/>
    </source>
</evidence>
<name>A0AAV9XJG2_9PEZI</name>
<evidence type="ECO:0000256" key="1">
    <source>
        <dbReference type="SAM" id="SignalP"/>
    </source>
</evidence>
<feature type="chain" id="PRO_5043586677" evidence="1">
    <location>
        <begin position="19"/>
        <end position="294"/>
    </location>
</feature>
<dbReference type="AlphaFoldDB" id="A0AAV9XJG2"/>
<keyword evidence="3" id="KW-1185">Reference proteome</keyword>
<proteinExistence type="predicted"/>
<reference evidence="2 3" key="1">
    <citation type="submission" date="2019-10" db="EMBL/GenBank/DDBJ databases">
        <authorList>
            <person name="Palmer J.M."/>
        </authorList>
    </citation>
    <scope>NUCLEOTIDE SEQUENCE [LARGE SCALE GENOMIC DNA]</scope>
    <source>
        <strain evidence="2 3">TWF694</strain>
    </source>
</reference>
<keyword evidence="1" id="KW-0732">Signal</keyword>
<accession>A0AAV9XJG2</accession>
<comment type="caution">
    <text evidence="2">The sequence shown here is derived from an EMBL/GenBank/DDBJ whole genome shotgun (WGS) entry which is preliminary data.</text>
</comment>
<gene>
    <name evidence="2" type="ORF">TWF694_007867</name>
</gene>
<evidence type="ECO:0000313" key="3">
    <source>
        <dbReference type="Proteomes" id="UP001365542"/>
    </source>
</evidence>
<protein>
    <submittedName>
        <fullName evidence="2">Uncharacterized protein</fullName>
    </submittedName>
</protein>
<dbReference type="EMBL" id="JAVHJO010000003">
    <property type="protein sequence ID" value="KAK6542098.1"/>
    <property type="molecule type" value="Genomic_DNA"/>
</dbReference>
<dbReference type="Proteomes" id="UP001365542">
    <property type="component" value="Unassembled WGS sequence"/>
</dbReference>
<feature type="signal peptide" evidence="1">
    <location>
        <begin position="1"/>
        <end position="18"/>
    </location>
</feature>
<organism evidence="2 3">
    <name type="scientific">Orbilia ellipsospora</name>
    <dbReference type="NCBI Taxonomy" id="2528407"/>
    <lineage>
        <taxon>Eukaryota</taxon>
        <taxon>Fungi</taxon>
        <taxon>Dikarya</taxon>
        <taxon>Ascomycota</taxon>
        <taxon>Pezizomycotina</taxon>
        <taxon>Orbiliomycetes</taxon>
        <taxon>Orbiliales</taxon>
        <taxon>Orbiliaceae</taxon>
        <taxon>Orbilia</taxon>
    </lineage>
</organism>
<sequence>MKYTILTLLLACLVSAQGNSEPGYIGYSLSRRGDPNSVVYETDDTAAGVDTSFPPPDVFLNASVSVGEISIEVDNLSAKVDLSAQVLSLLQFNAGVDASVDRVSLLIQNVTAKVLLEARLANLVAMIDDVLKSIDLNPVLATLGQGIENVTDTITSALSTPTGGSDITARADIESFNLAQNILYSVNDYSGSTHTNRILSRDGSIIDRSLSNDGTVYSEKTVGNYKTDMRFNGYDKITTWLGKEVRELEYIYEPFPGLTAVSAIFLDLDGDVVYTQILAEARGGGSSTISTDSD</sequence>